<dbReference type="EMBL" id="CP163431">
    <property type="protein sequence ID" value="XDQ04026.1"/>
    <property type="molecule type" value="Genomic_DNA"/>
</dbReference>
<dbReference type="InterPro" id="IPR003594">
    <property type="entry name" value="HATPase_dom"/>
</dbReference>
<evidence type="ECO:0000256" key="1">
    <source>
        <dbReference type="ARBA" id="ARBA00022527"/>
    </source>
</evidence>
<dbReference type="SUPFAM" id="SSF55874">
    <property type="entry name" value="ATPase domain of HSP90 chaperone/DNA topoisomerase II/histidine kinase"/>
    <property type="match status" value="1"/>
</dbReference>
<gene>
    <name evidence="3" type="ORF">AB5J58_29430</name>
</gene>
<evidence type="ECO:0000313" key="3">
    <source>
        <dbReference type="EMBL" id="XDQ04026.1"/>
    </source>
</evidence>
<dbReference type="PANTHER" id="PTHR35526">
    <property type="entry name" value="ANTI-SIGMA-F FACTOR RSBW-RELATED"/>
    <property type="match status" value="1"/>
</dbReference>
<feature type="domain" description="Histidine kinase/HSP90-like ATPase" evidence="2">
    <location>
        <begin position="30"/>
        <end position="119"/>
    </location>
</feature>
<reference evidence="3" key="1">
    <citation type="submission" date="2024-07" db="EMBL/GenBank/DDBJ databases">
        <authorList>
            <person name="Yu S.T."/>
        </authorList>
    </citation>
    <scope>NUCLEOTIDE SEQUENCE</scope>
    <source>
        <strain evidence="3">R08</strain>
    </source>
</reference>
<dbReference type="InterPro" id="IPR036890">
    <property type="entry name" value="HATPase_C_sf"/>
</dbReference>
<dbReference type="PANTHER" id="PTHR35526:SF3">
    <property type="entry name" value="ANTI-SIGMA-F FACTOR RSBW"/>
    <property type="match status" value="1"/>
</dbReference>
<evidence type="ECO:0000259" key="2">
    <source>
        <dbReference type="Pfam" id="PF13581"/>
    </source>
</evidence>
<name>A0AB39MG83_9ACTN</name>
<keyword evidence="1" id="KW-0808">Transferase</keyword>
<dbReference type="InterPro" id="IPR050267">
    <property type="entry name" value="Anti-sigma-factor_SerPK"/>
</dbReference>
<keyword evidence="3" id="KW-0547">Nucleotide-binding</keyword>
<dbReference type="GO" id="GO:0004674">
    <property type="term" value="F:protein serine/threonine kinase activity"/>
    <property type="evidence" value="ECO:0007669"/>
    <property type="project" value="UniProtKB-KW"/>
</dbReference>
<dbReference type="RefSeq" id="WP_369189756.1">
    <property type="nucleotide sequence ID" value="NZ_CP163431.1"/>
</dbReference>
<organism evidence="3">
    <name type="scientific">Streptomyces sp. R08</name>
    <dbReference type="NCBI Taxonomy" id="3238624"/>
    <lineage>
        <taxon>Bacteria</taxon>
        <taxon>Bacillati</taxon>
        <taxon>Actinomycetota</taxon>
        <taxon>Actinomycetes</taxon>
        <taxon>Kitasatosporales</taxon>
        <taxon>Streptomycetaceae</taxon>
        <taxon>Streptomyces</taxon>
    </lineage>
</organism>
<dbReference type="AlphaFoldDB" id="A0AB39MG83"/>
<keyword evidence="1" id="KW-0418">Kinase</keyword>
<dbReference type="CDD" id="cd16936">
    <property type="entry name" value="HATPase_RsbW-like"/>
    <property type="match status" value="1"/>
</dbReference>
<sequence length="156" mass="17159">MIPRTLEAEDGTEVRTSVLPRQAGSSFTARRLVRDALMGWALAALADDAELVLAELVSNAVRHARADVIRVSVWHENCVRVRVAVTDMSRALPQRKYVNPDSPGGRGLAIIEAVSERWGVDPLPWGKRVWADLELPHSVAELPLPPDALEVPLCTR</sequence>
<keyword evidence="1" id="KW-0723">Serine/threonine-protein kinase</keyword>
<accession>A0AB39MG83</accession>
<proteinExistence type="predicted"/>
<protein>
    <submittedName>
        <fullName evidence="3">ATP-binding protein</fullName>
    </submittedName>
</protein>
<dbReference type="Pfam" id="PF13581">
    <property type="entry name" value="HATPase_c_2"/>
    <property type="match status" value="1"/>
</dbReference>
<dbReference type="GO" id="GO:0005524">
    <property type="term" value="F:ATP binding"/>
    <property type="evidence" value="ECO:0007669"/>
    <property type="project" value="UniProtKB-KW"/>
</dbReference>
<dbReference type="Gene3D" id="3.30.565.10">
    <property type="entry name" value="Histidine kinase-like ATPase, C-terminal domain"/>
    <property type="match status" value="1"/>
</dbReference>
<keyword evidence="3" id="KW-0067">ATP-binding</keyword>